<reference evidence="5" key="1">
    <citation type="journal article" date="2023" name="Commun. Biol.">
        <title>Genome analysis of Parmales, the sister group of diatoms, reveals the evolutionary specialization of diatoms from phago-mixotrophs to photoautotrophs.</title>
        <authorList>
            <person name="Ban H."/>
            <person name="Sato S."/>
            <person name="Yoshikawa S."/>
            <person name="Yamada K."/>
            <person name="Nakamura Y."/>
            <person name="Ichinomiya M."/>
            <person name="Sato N."/>
            <person name="Blanc-Mathieu R."/>
            <person name="Endo H."/>
            <person name="Kuwata A."/>
            <person name="Ogata H."/>
        </authorList>
    </citation>
    <scope>NUCLEOTIDE SEQUENCE [LARGE SCALE GENOMIC DNA]</scope>
    <source>
        <strain evidence="5">NIES 3701</strain>
    </source>
</reference>
<dbReference type="AlphaFoldDB" id="A0A9W7ESE7"/>
<name>A0A9W7ESE7_9STRA</name>
<evidence type="ECO:0000256" key="2">
    <source>
        <dbReference type="SAM" id="Phobius"/>
    </source>
</evidence>
<evidence type="ECO:0000259" key="3">
    <source>
        <dbReference type="PROSITE" id="PS50156"/>
    </source>
</evidence>
<dbReference type="PROSITE" id="PS50156">
    <property type="entry name" value="SSD"/>
    <property type="match status" value="1"/>
</dbReference>
<dbReference type="GO" id="GO:0016020">
    <property type="term" value="C:membrane"/>
    <property type="evidence" value="ECO:0007669"/>
    <property type="project" value="TreeGrafter"/>
</dbReference>
<dbReference type="PANTHER" id="PTHR10796">
    <property type="entry name" value="PATCHED-RELATED"/>
    <property type="match status" value="1"/>
</dbReference>
<feature type="domain" description="SSD" evidence="3">
    <location>
        <begin position="45"/>
        <end position="70"/>
    </location>
</feature>
<comment type="similarity">
    <text evidence="1">Belongs to the patched family.</text>
</comment>
<accession>A0A9W7ESE7</accession>
<evidence type="ECO:0000313" key="5">
    <source>
        <dbReference type="Proteomes" id="UP001165085"/>
    </source>
</evidence>
<keyword evidence="2" id="KW-1133">Transmembrane helix</keyword>
<dbReference type="EMBL" id="BRXY01000381">
    <property type="protein sequence ID" value="GMH91084.1"/>
    <property type="molecule type" value="Genomic_DNA"/>
</dbReference>
<proteinExistence type="inferred from homology"/>
<keyword evidence="2" id="KW-0812">Transmembrane</keyword>
<keyword evidence="5" id="KW-1185">Reference proteome</keyword>
<dbReference type="Pfam" id="PF12349">
    <property type="entry name" value="Sterol-sensing"/>
    <property type="match status" value="1"/>
</dbReference>
<keyword evidence="2" id="KW-0472">Membrane</keyword>
<evidence type="ECO:0000256" key="1">
    <source>
        <dbReference type="ARBA" id="ARBA00005585"/>
    </source>
</evidence>
<comment type="caution">
    <text evidence="4">The sequence shown here is derived from an EMBL/GenBank/DDBJ whole genome shotgun (WGS) entry which is preliminary data.</text>
</comment>
<dbReference type="InterPro" id="IPR051697">
    <property type="entry name" value="Patched_domain-protein"/>
</dbReference>
<dbReference type="InterPro" id="IPR000731">
    <property type="entry name" value="SSD"/>
</dbReference>
<gene>
    <name evidence="4" type="ORF">TrST_g10013</name>
</gene>
<protein>
    <recommendedName>
        <fullName evidence="3">SSD domain-containing protein</fullName>
    </recommendedName>
</protein>
<dbReference type="InterPro" id="IPR053958">
    <property type="entry name" value="HMGCR/SNAP/NPC1-like_SSD"/>
</dbReference>
<feature type="transmembrane region" description="Helical" evidence="2">
    <location>
        <begin position="48"/>
        <end position="70"/>
    </location>
</feature>
<dbReference type="Proteomes" id="UP001165085">
    <property type="component" value="Unassembled WGS sequence"/>
</dbReference>
<dbReference type="OrthoDB" id="6510177at2759"/>
<evidence type="ECO:0000313" key="4">
    <source>
        <dbReference type="EMBL" id="GMH91084.1"/>
    </source>
</evidence>
<dbReference type="PANTHER" id="PTHR10796:SF92">
    <property type="entry name" value="PATCHED-RELATED, ISOFORM A"/>
    <property type="match status" value="1"/>
</dbReference>
<sequence>MTKFQEEMEKFVKTKSSEANLAYHTSRALDDALGEAIGADIPLAFCVYAAWAILFDFFLQCTMFVAILVWDHRRKEAKKMDCCICIGVTESEEEKPRFSRAMTEEMFGKPKKAEVLYIRTVSDAFEYFAIWLNKYWVAVVVIFLAWFGIGIWASTENTEGFDPNKLVLDDSFFKTYNVMNKKYGMSTYDAVAPVGIYLPDVDLISAENQVKVLELTESATNLANSNGPISSWLVSFLSYLGTDTDVGGTAPTTPCDYSSTGVDLTDAQIKAKIVSFLAVDEYKVWATDISLGTDNSIEASRTWLFQDKIDGVK</sequence>
<organism evidence="4 5">
    <name type="scientific">Triparma strigata</name>
    <dbReference type="NCBI Taxonomy" id="1606541"/>
    <lineage>
        <taxon>Eukaryota</taxon>
        <taxon>Sar</taxon>
        <taxon>Stramenopiles</taxon>
        <taxon>Ochrophyta</taxon>
        <taxon>Bolidophyceae</taxon>
        <taxon>Parmales</taxon>
        <taxon>Triparmaceae</taxon>
        <taxon>Triparma</taxon>
    </lineage>
</organism>
<feature type="transmembrane region" description="Helical" evidence="2">
    <location>
        <begin position="135"/>
        <end position="153"/>
    </location>
</feature>